<name>C7J928_ORYSJ</name>
<evidence type="ECO:0000313" key="2">
    <source>
        <dbReference type="EMBL" id="BAH95372.1"/>
    </source>
</evidence>
<feature type="region of interest" description="Disordered" evidence="1">
    <location>
        <begin position="22"/>
        <end position="41"/>
    </location>
</feature>
<accession>C7J928</accession>
<evidence type="ECO:0000313" key="3">
    <source>
        <dbReference type="Proteomes" id="UP000000763"/>
    </source>
</evidence>
<dbReference type="AlphaFoldDB" id="C7J928"/>
<sequence length="67" mass="7679">PAGRVSSRDYWGGLTVPCRARRTGPSSVHHRDWTMPEGVRQGTRTSENNYFTFQIFRLIAFPNRLLG</sequence>
<dbReference type="Proteomes" id="UP000000763">
    <property type="component" value="Chromosome 11"/>
</dbReference>
<reference evidence="2 3" key="1">
    <citation type="journal article" date="2005" name="Nature">
        <title>The map-based sequence of the rice genome.</title>
        <authorList>
            <consortium name="International rice genome sequencing project (IRGSP)"/>
            <person name="Matsumoto T."/>
            <person name="Wu J."/>
            <person name="Kanamori H."/>
            <person name="Katayose Y."/>
            <person name="Fujisawa M."/>
            <person name="Namiki N."/>
            <person name="Mizuno H."/>
            <person name="Yamamoto K."/>
            <person name="Antonio B.A."/>
            <person name="Baba T."/>
            <person name="Sakata K."/>
            <person name="Nagamura Y."/>
            <person name="Aoki H."/>
            <person name="Arikawa K."/>
            <person name="Arita K."/>
            <person name="Bito T."/>
            <person name="Chiden Y."/>
            <person name="Fujitsuka N."/>
            <person name="Fukunaka R."/>
            <person name="Hamada M."/>
            <person name="Harada C."/>
            <person name="Hayashi A."/>
            <person name="Hijishita S."/>
            <person name="Honda M."/>
            <person name="Hosokawa S."/>
            <person name="Ichikawa Y."/>
            <person name="Idonuma A."/>
            <person name="Iijima M."/>
            <person name="Ikeda M."/>
            <person name="Ikeno M."/>
            <person name="Ito K."/>
            <person name="Ito S."/>
            <person name="Ito T."/>
            <person name="Ito Y."/>
            <person name="Ito Y."/>
            <person name="Iwabuchi A."/>
            <person name="Kamiya K."/>
            <person name="Karasawa W."/>
            <person name="Kurita K."/>
            <person name="Katagiri S."/>
            <person name="Kikuta A."/>
            <person name="Kobayashi H."/>
            <person name="Kobayashi N."/>
            <person name="Machita K."/>
            <person name="Maehara T."/>
            <person name="Masukawa M."/>
            <person name="Mizubayashi T."/>
            <person name="Mukai Y."/>
            <person name="Nagasaki H."/>
            <person name="Nagata Y."/>
            <person name="Naito S."/>
            <person name="Nakashima M."/>
            <person name="Nakama Y."/>
            <person name="Nakamichi Y."/>
            <person name="Nakamura M."/>
            <person name="Meguro A."/>
            <person name="Negishi M."/>
            <person name="Ohta I."/>
            <person name="Ohta T."/>
            <person name="Okamoto M."/>
            <person name="Ono N."/>
            <person name="Saji S."/>
            <person name="Sakaguchi M."/>
            <person name="Sakai K."/>
            <person name="Shibata M."/>
            <person name="Shimokawa T."/>
            <person name="Song J."/>
            <person name="Takazaki Y."/>
            <person name="Terasawa K."/>
            <person name="Tsugane M."/>
            <person name="Tsuji K."/>
            <person name="Ueda S."/>
            <person name="Waki K."/>
            <person name="Yamagata H."/>
            <person name="Yamamoto M."/>
            <person name="Yamamoto S."/>
            <person name="Yamane H."/>
            <person name="Yoshiki S."/>
            <person name="Yoshihara R."/>
            <person name="Yukawa K."/>
            <person name="Zhong H."/>
            <person name="Yano M."/>
            <person name="Yuan Q."/>
            <person name="Ouyang S."/>
            <person name="Liu J."/>
            <person name="Jones K.M."/>
            <person name="Gansberger K."/>
            <person name="Moffat K."/>
            <person name="Hill J."/>
            <person name="Bera J."/>
            <person name="Fadrosh D."/>
            <person name="Jin S."/>
            <person name="Johri S."/>
            <person name="Kim M."/>
            <person name="Overton L."/>
            <person name="Reardon M."/>
            <person name="Tsitrin T."/>
            <person name="Vuong H."/>
            <person name="Weaver B."/>
            <person name="Ciecko A."/>
            <person name="Tallon L."/>
            <person name="Jackson J."/>
            <person name="Pai G."/>
            <person name="Aken S.V."/>
            <person name="Utterback T."/>
            <person name="Reidmuller S."/>
            <person name="Feldblyum T."/>
            <person name="Hsiao J."/>
            <person name="Zismann V."/>
            <person name="Iobst S."/>
            <person name="de Vazeille A.R."/>
            <person name="Buell C.R."/>
            <person name="Ying K."/>
            <person name="Li Y."/>
            <person name="Lu T."/>
            <person name="Huang Y."/>
            <person name="Zhao Q."/>
            <person name="Feng Q."/>
            <person name="Zhang L."/>
            <person name="Zhu J."/>
            <person name="Weng Q."/>
            <person name="Mu J."/>
            <person name="Lu Y."/>
            <person name="Fan D."/>
            <person name="Liu Y."/>
            <person name="Guan J."/>
            <person name="Zhang Y."/>
            <person name="Yu S."/>
            <person name="Liu X."/>
            <person name="Zhang Y."/>
            <person name="Hong G."/>
            <person name="Han B."/>
            <person name="Choisne N."/>
            <person name="Demange N."/>
            <person name="Orjeda G."/>
            <person name="Samain S."/>
            <person name="Cattolico L."/>
            <person name="Pelletier E."/>
            <person name="Couloux A."/>
            <person name="Segurens B."/>
            <person name="Wincker P."/>
            <person name="D'Hont A."/>
            <person name="Scarpelli C."/>
            <person name="Weissenbach J."/>
            <person name="Salanoubat M."/>
            <person name="Quetier F."/>
            <person name="Yu Y."/>
            <person name="Kim H.R."/>
            <person name="Rambo T."/>
            <person name="Currie J."/>
            <person name="Collura K."/>
            <person name="Luo M."/>
            <person name="Yang T."/>
            <person name="Ammiraju J.S.S."/>
            <person name="Engler F."/>
            <person name="Soderlund C."/>
            <person name="Wing R.A."/>
            <person name="Palmer L.E."/>
            <person name="de la Bastide M."/>
            <person name="Spiegel L."/>
            <person name="Nascimento L."/>
            <person name="Zutavern T."/>
            <person name="O'Shaughnessy A."/>
            <person name="Dike S."/>
            <person name="Dedhia N."/>
            <person name="Preston R."/>
            <person name="Balija V."/>
            <person name="McCombie W.R."/>
            <person name="Chow T."/>
            <person name="Chen H."/>
            <person name="Chung M."/>
            <person name="Chen C."/>
            <person name="Shaw J."/>
            <person name="Wu H."/>
            <person name="Hsiao K."/>
            <person name="Chao Y."/>
            <person name="Chu M."/>
            <person name="Cheng C."/>
            <person name="Hour A."/>
            <person name="Lee P."/>
            <person name="Lin S."/>
            <person name="Lin Y."/>
            <person name="Liou J."/>
            <person name="Liu S."/>
            <person name="Hsing Y."/>
            <person name="Raghuvanshi S."/>
            <person name="Mohanty A."/>
            <person name="Bharti A.K."/>
            <person name="Gaur A."/>
            <person name="Gupta V."/>
            <person name="Kumar D."/>
            <person name="Ravi V."/>
            <person name="Vij S."/>
            <person name="Kapur A."/>
            <person name="Khurana P."/>
            <person name="Khurana P."/>
            <person name="Khurana J.P."/>
            <person name="Tyagi A.K."/>
            <person name="Gaikwad K."/>
            <person name="Singh A."/>
            <person name="Dalal V."/>
            <person name="Srivastava S."/>
            <person name="Dixit A."/>
            <person name="Pal A.K."/>
            <person name="Ghazi I.A."/>
            <person name="Yadav M."/>
            <person name="Pandit A."/>
            <person name="Bhargava A."/>
            <person name="Sureshbabu K."/>
            <person name="Batra K."/>
            <person name="Sharma T.R."/>
            <person name="Mohapatra T."/>
            <person name="Singh N.K."/>
            <person name="Messing J."/>
            <person name="Nelson A.B."/>
            <person name="Fuks G."/>
            <person name="Kavchok S."/>
            <person name="Keizer G."/>
            <person name="Linton E."/>
            <person name="Llaca V."/>
            <person name="Song R."/>
            <person name="Tanyolac B."/>
            <person name="Young S."/>
            <person name="Ho-Il K."/>
            <person name="Hahn J.H."/>
            <person name="Sangsakoo G."/>
            <person name="Vanavichit A."/>
            <person name="de Mattos Luiz.A.T."/>
            <person name="Zimmer P.D."/>
            <person name="Malone G."/>
            <person name="Dellagostin O."/>
            <person name="de Oliveira A.C."/>
            <person name="Bevan M."/>
            <person name="Bancroft I."/>
            <person name="Minx P."/>
            <person name="Cordum H."/>
            <person name="Wilson R."/>
            <person name="Cheng Z."/>
            <person name="Jin W."/>
            <person name="Jiang J."/>
            <person name="Leong S.A."/>
            <person name="Iwama H."/>
            <person name="Gojobori T."/>
            <person name="Itoh T."/>
            <person name="Niimura Y."/>
            <person name="Fujii Y."/>
            <person name="Habara T."/>
            <person name="Sakai H."/>
            <person name="Sato Y."/>
            <person name="Wilson G."/>
            <person name="Kumar K."/>
            <person name="McCouch S."/>
            <person name="Juretic N."/>
            <person name="Hoen D."/>
            <person name="Wright S."/>
            <person name="Bruskiewich R."/>
            <person name="Bureau T."/>
            <person name="Miyao A."/>
            <person name="Hirochika H."/>
            <person name="Nishikawa T."/>
            <person name="Kadowaki K."/>
            <person name="Sugiura M."/>
            <person name="Burr B."/>
            <person name="Sasaki T."/>
        </authorList>
    </citation>
    <scope>NUCLEOTIDE SEQUENCE [LARGE SCALE GENOMIC DNA]</scope>
    <source>
        <strain evidence="3">cv. Nipponbare</strain>
    </source>
</reference>
<protein>
    <submittedName>
        <fullName evidence="2">Os11g0606300 protein</fullName>
    </submittedName>
</protein>
<proteinExistence type="predicted"/>
<organism evidence="2 3">
    <name type="scientific">Oryza sativa subsp. japonica</name>
    <name type="common">Rice</name>
    <dbReference type="NCBI Taxonomy" id="39947"/>
    <lineage>
        <taxon>Eukaryota</taxon>
        <taxon>Viridiplantae</taxon>
        <taxon>Streptophyta</taxon>
        <taxon>Embryophyta</taxon>
        <taxon>Tracheophyta</taxon>
        <taxon>Spermatophyta</taxon>
        <taxon>Magnoliopsida</taxon>
        <taxon>Liliopsida</taxon>
        <taxon>Poales</taxon>
        <taxon>Poaceae</taxon>
        <taxon>BOP clade</taxon>
        <taxon>Oryzoideae</taxon>
        <taxon>Oryzeae</taxon>
        <taxon>Oryzinae</taxon>
        <taxon>Oryza</taxon>
        <taxon>Oryza sativa</taxon>
    </lineage>
</organism>
<evidence type="ECO:0000256" key="1">
    <source>
        <dbReference type="SAM" id="MobiDB-lite"/>
    </source>
</evidence>
<reference evidence="3" key="2">
    <citation type="journal article" date="2008" name="Nucleic Acids Res.">
        <title>The rice annotation project database (RAP-DB): 2008 update.</title>
        <authorList>
            <consortium name="The rice annotation project (RAP)"/>
        </authorList>
    </citation>
    <scope>GENOME REANNOTATION</scope>
    <source>
        <strain evidence="3">cv. Nipponbare</strain>
    </source>
</reference>
<feature type="non-terminal residue" evidence="2">
    <location>
        <position position="1"/>
    </location>
</feature>
<dbReference type="KEGG" id="dosa:Os11g0606300"/>
<gene>
    <name evidence="2" type="ordered locus">Os11g0606300</name>
</gene>
<dbReference type="EMBL" id="AP008217">
    <property type="protein sequence ID" value="BAH95372.1"/>
    <property type="molecule type" value="Genomic_DNA"/>
</dbReference>